<keyword evidence="3" id="KW-1185">Reference proteome</keyword>
<dbReference type="AlphaFoldDB" id="A0A4R0I6E2"/>
<feature type="compositionally biased region" description="Low complexity" evidence="1">
    <location>
        <begin position="75"/>
        <end position="86"/>
    </location>
</feature>
<accession>A0A4R0I6E2</accession>
<name>A0A4R0I6E2_9ACTN</name>
<dbReference type="Proteomes" id="UP000292695">
    <property type="component" value="Unassembled WGS sequence"/>
</dbReference>
<evidence type="ECO:0000256" key="1">
    <source>
        <dbReference type="SAM" id="MobiDB-lite"/>
    </source>
</evidence>
<evidence type="ECO:0000313" key="2">
    <source>
        <dbReference type="EMBL" id="TCC20563.1"/>
    </source>
</evidence>
<protein>
    <submittedName>
        <fullName evidence="2">Uncharacterized protein</fullName>
    </submittedName>
</protein>
<feature type="compositionally biased region" description="Polar residues" evidence="1">
    <location>
        <begin position="9"/>
        <end position="24"/>
    </location>
</feature>
<feature type="region of interest" description="Disordered" evidence="1">
    <location>
        <begin position="67"/>
        <end position="86"/>
    </location>
</feature>
<evidence type="ECO:0000313" key="3">
    <source>
        <dbReference type="Proteomes" id="UP000292695"/>
    </source>
</evidence>
<comment type="caution">
    <text evidence="2">The sequence shown here is derived from an EMBL/GenBank/DDBJ whole genome shotgun (WGS) entry which is preliminary data.</text>
</comment>
<proteinExistence type="predicted"/>
<organism evidence="2 3">
    <name type="scientific">Kribbella sindirgiensis</name>
    <dbReference type="NCBI Taxonomy" id="1124744"/>
    <lineage>
        <taxon>Bacteria</taxon>
        <taxon>Bacillati</taxon>
        <taxon>Actinomycetota</taxon>
        <taxon>Actinomycetes</taxon>
        <taxon>Propionibacteriales</taxon>
        <taxon>Kribbellaceae</taxon>
        <taxon>Kribbella</taxon>
    </lineage>
</organism>
<feature type="region of interest" description="Disordered" evidence="1">
    <location>
        <begin position="1"/>
        <end position="26"/>
    </location>
</feature>
<reference evidence="2 3" key="1">
    <citation type="submission" date="2019-02" db="EMBL/GenBank/DDBJ databases">
        <title>Kribbella capetownensis sp. nov. and Kribbella speibonae sp. nov., isolated from soil.</title>
        <authorList>
            <person name="Curtis S.M."/>
            <person name="Norton I."/>
            <person name="Everest G.J."/>
            <person name="Meyers P.R."/>
        </authorList>
    </citation>
    <scope>NUCLEOTIDE SEQUENCE [LARGE SCALE GENOMIC DNA]</scope>
    <source>
        <strain evidence="2 3">DSM 27082</strain>
    </source>
</reference>
<gene>
    <name evidence="2" type="ORF">E0H50_36650</name>
</gene>
<sequence>MPASRPRSRTCTARSTPSPATASRQGRLRLRAGDVVVLSELQLFTDLTDAGIHVNVVGGPIPFDTRKPRPATEMAKASLLSSVKSS</sequence>
<dbReference type="RefSeq" id="WP_131295621.1">
    <property type="nucleotide sequence ID" value="NZ_SJKA01000021.1"/>
</dbReference>
<dbReference type="EMBL" id="SJKA01000021">
    <property type="protein sequence ID" value="TCC20563.1"/>
    <property type="molecule type" value="Genomic_DNA"/>
</dbReference>